<keyword evidence="3 4" id="KW-0687">Ribonucleoprotein</keyword>
<dbReference type="Proteomes" id="UP001174909">
    <property type="component" value="Unassembled WGS sequence"/>
</dbReference>
<name>A0AA35SAC8_GEOBA</name>
<dbReference type="GO" id="GO:0003735">
    <property type="term" value="F:structural constituent of ribosome"/>
    <property type="evidence" value="ECO:0007669"/>
    <property type="project" value="InterPro"/>
</dbReference>
<evidence type="ECO:0000313" key="6">
    <source>
        <dbReference type="Proteomes" id="UP001174909"/>
    </source>
</evidence>
<keyword evidence="2 4" id="KW-0689">Ribosomal protein</keyword>
<dbReference type="Gene3D" id="3.30.230.10">
    <property type="match status" value="1"/>
</dbReference>
<dbReference type="Pfam" id="PF00380">
    <property type="entry name" value="Ribosomal_S9"/>
    <property type="match status" value="1"/>
</dbReference>
<feature type="non-terminal residue" evidence="5">
    <location>
        <position position="1"/>
    </location>
</feature>
<dbReference type="HAMAP" id="MF_00532_B">
    <property type="entry name" value="Ribosomal_uS9_B"/>
    <property type="match status" value="1"/>
</dbReference>
<evidence type="ECO:0000256" key="2">
    <source>
        <dbReference type="ARBA" id="ARBA00022980"/>
    </source>
</evidence>
<keyword evidence="6" id="KW-1185">Reference proteome</keyword>
<evidence type="ECO:0000256" key="1">
    <source>
        <dbReference type="ARBA" id="ARBA00005251"/>
    </source>
</evidence>
<dbReference type="InterPro" id="IPR014721">
    <property type="entry name" value="Ribsml_uS5_D2-typ_fold_subgr"/>
</dbReference>
<dbReference type="AlphaFoldDB" id="A0AA35SAC8"/>
<protein>
    <submittedName>
        <fullName evidence="5">30S ribosomal protein S9</fullName>
    </submittedName>
</protein>
<comment type="similarity">
    <text evidence="1 4">Belongs to the universal ribosomal protein uS9 family.</text>
</comment>
<sequence>ALVQAETQQQYFYGTGKRKRAIARVRLYPNSDGGPMLVNGKLVEDYFNWLPWQVVINEPFRVTNTTNRFQLVVKVTGGGVNAQAEAIRHGITRALIVFDEDLKPTLRRHGLVTRDSRIKESKKYGLKRARRAPQYTKR</sequence>
<dbReference type="InterPro" id="IPR020574">
    <property type="entry name" value="Ribosomal_uS9_CS"/>
</dbReference>
<evidence type="ECO:0000256" key="4">
    <source>
        <dbReference type="RuleBase" id="RU003815"/>
    </source>
</evidence>
<evidence type="ECO:0000256" key="3">
    <source>
        <dbReference type="ARBA" id="ARBA00023274"/>
    </source>
</evidence>
<dbReference type="PANTHER" id="PTHR21569:SF1">
    <property type="entry name" value="SMALL RIBOSOMAL SUBUNIT PROTEIN US9M"/>
    <property type="match status" value="1"/>
</dbReference>
<reference evidence="5" key="1">
    <citation type="submission" date="2023-03" db="EMBL/GenBank/DDBJ databases">
        <authorList>
            <person name="Steffen K."/>
            <person name="Cardenas P."/>
        </authorList>
    </citation>
    <scope>NUCLEOTIDE SEQUENCE</scope>
</reference>
<dbReference type="PROSITE" id="PS00360">
    <property type="entry name" value="RIBOSOMAL_S9"/>
    <property type="match status" value="1"/>
</dbReference>
<dbReference type="EMBL" id="CASHTH010002212">
    <property type="protein sequence ID" value="CAI8026390.1"/>
    <property type="molecule type" value="Genomic_DNA"/>
</dbReference>
<organism evidence="5 6">
    <name type="scientific">Geodia barretti</name>
    <name type="common">Barrett's horny sponge</name>
    <dbReference type="NCBI Taxonomy" id="519541"/>
    <lineage>
        <taxon>Eukaryota</taxon>
        <taxon>Metazoa</taxon>
        <taxon>Porifera</taxon>
        <taxon>Demospongiae</taxon>
        <taxon>Heteroscleromorpha</taxon>
        <taxon>Tetractinellida</taxon>
        <taxon>Astrophorina</taxon>
        <taxon>Geodiidae</taxon>
        <taxon>Geodia</taxon>
    </lineage>
</organism>
<evidence type="ECO:0000313" key="5">
    <source>
        <dbReference type="EMBL" id="CAI8026390.1"/>
    </source>
</evidence>
<dbReference type="GO" id="GO:0022627">
    <property type="term" value="C:cytosolic small ribosomal subunit"/>
    <property type="evidence" value="ECO:0007669"/>
    <property type="project" value="TreeGrafter"/>
</dbReference>
<dbReference type="SUPFAM" id="SSF54211">
    <property type="entry name" value="Ribosomal protein S5 domain 2-like"/>
    <property type="match status" value="1"/>
</dbReference>
<dbReference type="InterPro" id="IPR023035">
    <property type="entry name" value="Ribosomal_uS9_bac/plastid"/>
</dbReference>
<proteinExistence type="inferred from homology"/>
<dbReference type="GO" id="GO:0003723">
    <property type="term" value="F:RNA binding"/>
    <property type="evidence" value="ECO:0007669"/>
    <property type="project" value="TreeGrafter"/>
</dbReference>
<dbReference type="FunFam" id="3.30.230.10:FF:000001">
    <property type="entry name" value="30S ribosomal protein S9"/>
    <property type="match status" value="1"/>
</dbReference>
<gene>
    <name evidence="5" type="ORF">GBAR_LOCUS15163</name>
</gene>
<dbReference type="GO" id="GO:0006412">
    <property type="term" value="P:translation"/>
    <property type="evidence" value="ECO:0007669"/>
    <property type="project" value="InterPro"/>
</dbReference>
<dbReference type="NCBIfam" id="NF001099">
    <property type="entry name" value="PRK00132.1"/>
    <property type="match status" value="1"/>
</dbReference>
<dbReference type="PANTHER" id="PTHR21569">
    <property type="entry name" value="RIBOSOMAL PROTEIN S9"/>
    <property type="match status" value="1"/>
</dbReference>
<comment type="caution">
    <text evidence="5">The sequence shown here is derived from an EMBL/GenBank/DDBJ whole genome shotgun (WGS) entry which is preliminary data.</text>
</comment>
<accession>A0AA35SAC8</accession>
<dbReference type="InterPro" id="IPR000754">
    <property type="entry name" value="Ribosomal_uS9"/>
</dbReference>
<dbReference type="InterPro" id="IPR020568">
    <property type="entry name" value="Ribosomal_Su5_D2-typ_SF"/>
</dbReference>